<dbReference type="AlphaFoldDB" id="A0A4D4LRC4"/>
<keyword evidence="1" id="KW-0472">Membrane</keyword>
<dbReference type="RefSeq" id="WP_344597642.1">
    <property type="nucleotide sequence ID" value="NZ_BAAASO010000052.1"/>
</dbReference>
<evidence type="ECO:0000313" key="4">
    <source>
        <dbReference type="Proteomes" id="UP000301309"/>
    </source>
</evidence>
<dbReference type="PANTHER" id="PTHR40057:SF1">
    <property type="entry name" value="SLR1162 PROTEIN"/>
    <property type="match status" value="1"/>
</dbReference>
<dbReference type="SUPFAM" id="SSF54909">
    <property type="entry name" value="Dimeric alpha+beta barrel"/>
    <property type="match status" value="1"/>
</dbReference>
<dbReference type="Gene3D" id="3.30.70.100">
    <property type="match status" value="1"/>
</dbReference>
<keyword evidence="1" id="KW-1133">Transmembrane helix</keyword>
<feature type="transmembrane region" description="Helical" evidence="1">
    <location>
        <begin position="160"/>
        <end position="181"/>
    </location>
</feature>
<sequence length="209" mass="22513">MTDKQLSEPSIIRTDGADVTLLTARTVEPGHEETFQKWARGILDAAAASPGHLGGGLFRPATDDRPWIVVHRFRDQAALDAWLRSPARAAFFDNSAGHRHTEVARRELRGMETWFTGLGQGGAAPPRWKMAASAGLGIYPISLMGNGVLGPHLAGLPLVVRTAVFAALFSVLMTYAAMPVVSRLLRRWLRPAPAAPASSPSPLRKSAHP</sequence>
<dbReference type="InterPro" id="IPR011008">
    <property type="entry name" value="Dimeric_a/b-barrel"/>
</dbReference>
<protein>
    <submittedName>
        <fullName evidence="3">Antibiotic biosynthesis monooxygenase</fullName>
    </submittedName>
</protein>
<accession>A0A4D4LRC4</accession>
<keyword evidence="3" id="KW-0503">Monooxygenase</keyword>
<name>A0A4D4LRC4_STRVO</name>
<gene>
    <name evidence="3" type="ORF">SVIO_110220</name>
</gene>
<dbReference type="PROSITE" id="PS51725">
    <property type="entry name" value="ABM"/>
    <property type="match status" value="1"/>
</dbReference>
<organism evidence="3 4">
    <name type="scientific">Streptomyces violaceusniger</name>
    <dbReference type="NCBI Taxonomy" id="68280"/>
    <lineage>
        <taxon>Bacteria</taxon>
        <taxon>Bacillati</taxon>
        <taxon>Actinomycetota</taxon>
        <taxon>Actinomycetes</taxon>
        <taxon>Kitasatosporales</taxon>
        <taxon>Streptomycetaceae</taxon>
        <taxon>Streptomyces</taxon>
        <taxon>Streptomyces violaceusniger group</taxon>
    </lineage>
</organism>
<evidence type="ECO:0000313" key="3">
    <source>
        <dbReference type="EMBL" id="GDY60399.1"/>
    </source>
</evidence>
<keyword evidence="3" id="KW-0560">Oxidoreductase</keyword>
<keyword evidence="1" id="KW-0812">Transmembrane</keyword>
<proteinExistence type="predicted"/>
<dbReference type="InterPro" id="IPR007138">
    <property type="entry name" value="ABM_dom"/>
</dbReference>
<evidence type="ECO:0000259" key="2">
    <source>
        <dbReference type="PROSITE" id="PS51725"/>
    </source>
</evidence>
<feature type="transmembrane region" description="Helical" evidence="1">
    <location>
        <begin position="136"/>
        <end position="154"/>
    </location>
</feature>
<evidence type="ECO:0000256" key="1">
    <source>
        <dbReference type="SAM" id="Phobius"/>
    </source>
</evidence>
<dbReference type="Proteomes" id="UP000301309">
    <property type="component" value="Unassembled WGS sequence"/>
</dbReference>
<dbReference type="EMBL" id="BJHW01000002">
    <property type="protein sequence ID" value="GDY60399.1"/>
    <property type="molecule type" value="Genomic_DNA"/>
</dbReference>
<comment type="caution">
    <text evidence="3">The sequence shown here is derived from an EMBL/GenBank/DDBJ whole genome shotgun (WGS) entry which is preliminary data.</text>
</comment>
<reference evidence="3 4" key="1">
    <citation type="journal article" date="2020" name="Int. J. Syst. Evol. Microbiol.">
        <title>Reclassification of Streptomyces castelarensis and Streptomyces sporoclivatus as later heterotypic synonyms of Streptomyces antimycoticus.</title>
        <authorList>
            <person name="Komaki H."/>
            <person name="Tamura T."/>
        </authorList>
    </citation>
    <scope>NUCLEOTIDE SEQUENCE [LARGE SCALE GENOMIC DNA]</scope>
    <source>
        <strain evidence="3 4">NBRC 13459</strain>
    </source>
</reference>
<dbReference type="Pfam" id="PF03992">
    <property type="entry name" value="ABM"/>
    <property type="match status" value="1"/>
</dbReference>
<keyword evidence="4" id="KW-1185">Reference proteome</keyword>
<feature type="domain" description="ABM" evidence="2">
    <location>
        <begin position="19"/>
        <end position="108"/>
    </location>
</feature>
<dbReference type="InterPro" id="IPR038762">
    <property type="entry name" value="ABM_predict"/>
</dbReference>
<dbReference type="PANTHER" id="PTHR40057">
    <property type="entry name" value="SLR1162 PROTEIN"/>
    <property type="match status" value="1"/>
</dbReference>
<dbReference type="GO" id="GO:0004497">
    <property type="term" value="F:monooxygenase activity"/>
    <property type="evidence" value="ECO:0007669"/>
    <property type="project" value="UniProtKB-KW"/>
</dbReference>